<dbReference type="STRING" id="733.B0186_11245"/>
<gene>
    <name evidence="1" type="ORF">NCTC1659_00825</name>
</gene>
<keyword evidence="2" id="KW-1185">Reference proteome</keyword>
<dbReference type="EMBL" id="UGHF01000001">
    <property type="protein sequence ID" value="STO59569.1"/>
    <property type="molecule type" value="Genomic_DNA"/>
</dbReference>
<evidence type="ECO:0008006" key="3">
    <source>
        <dbReference type="Google" id="ProtNLM"/>
    </source>
</evidence>
<name>A0A1V4AYA8_9PAST</name>
<dbReference type="AlphaFoldDB" id="A0A1V4AYA8"/>
<protein>
    <recommendedName>
        <fullName evidence="3">Lipoprotein</fullName>
    </recommendedName>
</protein>
<dbReference type="PROSITE" id="PS51257">
    <property type="entry name" value="PROKAR_LIPOPROTEIN"/>
    <property type="match status" value="1"/>
</dbReference>
<evidence type="ECO:0000313" key="2">
    <source>
        <dbReference type="Proteomes" id="UP000254329"/>
    </source>
</evidence>
<sequence>MKKLLFALSPFIVTSCYYSFETGCFYTPQNVSCYDGASDIARLQKKESIGFTDAETRWNDLESCGGVRVKDGNFILHQRKEFVQNFQKYREKYYELYKVNTEYEKKLTEEYKYLTPLPINPRFDLNSFHIYISELYSCMRRKGYINLSRIECHQNYEKCK</sequence>
<proteinExistence type="predicted"/>
<accession>A0A1V4AYA8</accession>
<dbReference type="Proteomes" id="UP000254329">
    <property type="component" value="Unassembled WGS sequence"/>
</dbReference>
<dbReference type="RefSeq" id="WP_078219524.1">
    <property type="nucleotide sequence ID" value="NZ_MUXZ01000068.1"/>
</dbReference>
<reference evidence="1 2" key="1">
    <citation type="submission" date="2018-06" db="EMBL/GenBank/DDBJ databases">
        <authorList>
            <consortium name="Pathogen Informatics"/>
            <person name="Doyle S."/>
        </authorList>
    </citation>
    <scope>NUCLEOTIDE SEQUENCE [LARGE SCALE GENOMIC DNA]</scope>
    <source>
        <strain evidence="1 2">NCTC1659</strain>
    </source>
</reference>
<organism evidence="1 2">
    <name type="scientific">Canicola haemoglobinophilus</name>
    <dbReference type="NCBI Taxonomy" id="733"/>
    <lineage>
        <taxon>Bacteria</taxon>
        <taxon>Pseudomonadati</taxon>
        <taxon>Pseudomonadota</taxon>
        <taxon>Gammaproteobacteria</taxon>
        <taxon>Pasteurellales</taxon>
        <taxon>Pasteurellaceae</taxon>
        <taxon>Canicola</taxon>
    </lineage>
</organism>
<evidence type="ECO:0000313" key="1">
    <source>
        <dbReference type="EMBL" id="STO59569.1"/>
    </source>
</evidence>